<evidence type="ECO:0000313" key="2">
    <source>
        <dbReference type="Proteomes" id="UP000266723"/>
    </source>
</evidence>
<proteinExistence type="predicted"/>
<protein>
    <submittedName>
        <fullName evidence="1">Uncharacterized protein</fullName>
    </submittedName>
</protein>
<name>A0ABQ7E7B9_BRACR</name>
<dbReference type="Proteomes" id="UP000266723">
    <property type="component" value="Unassembled WGS sequence"/>
</dbReference>
<sequence>MSTTILTALNGTGICCKQTEPPREERPRRPPEASILFFNRLLRKPKDDKSLLRCPFHTGAPTCSPLPLLQLLHPSPNTLAIEDAASMTEILVVSLLDSSRYLASGSGNIFSGFEGSIGNLGVQTWTVVKERHREGSSHGKMCGDWVIVDKCEGEVLGSNNAKRINNLPVDVEAFPPTVRG</sequence>
<evidence type="ECO:0000313" key="1">
    <source>
        <dbReference type="EMBL" id="KAF3592565.1"/>
    </source>
</evidence>
<comment type="caution">
    <text evidence="1">The sequence shown here is derived from an EMBL/GenBank/DDBJ whole genome shotgun (WGS) entry which is preliminary data.</text>
</comment>
<reference evidence="1 2" key="1">
    <citation type="journal article" date="2020" name="BMC Genomics">
        <title>Intraspecific diversification of the crop wild relative Brassica cretica Lam. using demographic model selection.</title>
        <authorList>
            <person name="Kioukis A."/>
            <person name="Michalopoulou V.A."/>
            <person name="Briers L."/>
            <person name="Pirintsos S."/>
            <person name="Studholme D.J."/>
            <person name="Pavlidis P."/>
            <person name="Sarris P.F."/>
        </authorList>
    </citation>
    <scope>NUCLEOTIDE SEQUENCE [LARGE SCALE GENOMIC DNA]</scope>
    <source>
        <strain evidence="2">cv. PFS-1207/04</strain>
    </source>
</reference>
<accession>A0ABQ7E7B9</accession>
<organism evidence="1 2">
    <name type="scientific">Brassica cretica</name>
    <name type="common">Mustard</name>
    <dbReference type="NCBI Taxonomy" id="69181"/>
    <lineage>
        <taxon>Eukaryota</taxon>
        <taxon>Viridiplantae</taxon>
        <taxon>Streptophyta</taxon>
        <taxon>Embryophyta</taxon>
        <taxon>Tracheophyta</taxon>
        <taxon>Spermatophyta</taxon>
        <taxon>Magnoliopsida</taxon>
        <taxon>eudicotyledons</taxon>
        <taxon>Gunneridae</taxon>
        <taxon>Pentapetalae</taxon>
        <taxon>rosids</taxon>
        <taxon>malvids</taxon>
        <taxon>Brassicales</taxon>
        <taxon>Brassicaceae</taxon>
        <taxon>Brassiceae</taxon>
        <taxon>Brassica</taxon>
    </lineage>
</organism>
<dbReference type="EMBL" id="QGKV02000299">
    <property type="protein sequence ID" value="KAF3592565.1"/>
    <property type="molecule type" value="Genomic_DNA"/>
</dbReference>
<gene>
    <name evidence="1" type="ORF">DY000_02020616</name>
</gene>
<keyword evidence="2" id="KW-1185">Reference proteome</keyword>